<sequence length="101" mass="11199">VPGYAKQRKTLVVLAAIAGKLTDKVINELSLYYILAIRRHLDCCRVWTKKYVLPLTIEVQVTRIHNTCTALVVHQAGLNGNRPQTTIICPQAPSSGYQIIG</sequence>
<accession>A0ABD2NTS8</accession>
<dbReference type="Proteomes" id="UP001516400">
    <property type="component" value="Unassembled WGS sequence"/>
</dbReference>
<proteinExistence type="predicted"/>
<evidence type="ECO:0000313" key="1">
    <source>
        <dbReference type="EMBL" id="KAL3281978.1"/>
    </source>
</evidence>
<organism evidence="1 2">
    <name type="scientific">Cryptolaemus montrouzieri</name>
    <dbReference type="NCBI Taxonomy" id="559131"/>
    <lineage>
        <taxon>Eukaryota</taxon>
        <taxon>Metazoa</taxon>
        <taxon>Ecdysozoa</taxon>
        <taxon>Arthropoda</taxon>
        <taxon>Hexapoda</taxon>
        <taxon>Insecta</taxon>
        <taxon>Pterygota</taxon>
        <taxon>Neoptera</taxon>
        <taxon>Endopterygota</taxon>
        <taxon>Coleoptera</taxon>
        <taxon>Polyphaga</taxon>
        <taxon>Cucujiformia</taxon>
        <taxon>Coccinelloidea</taxon>
        <taxon>Coccinellidae</taxon>
        <taxon>Scymninae</taxon>
        <taxon>Scymnini</taxon>
        <taxon>Cryptolaemus</taxon>
    </lineage>
</organism>
<keyword evidence="2" id="KW-1185">Reference proteome</keyword>
<comment type="caution">
    <text evidence="1">The sequence shown here is derived from an EMBL/GenBank/DDBJ whole genome shotgun (WGS) entry which is preliminary data.</text>
</comment>
<gene>
    <name evidence="1" type="ORF">HHI36_005181</name>
</gene>
<dbReference type="AlphaFoldDB" id="A0ABD2NTS8"/>
<protein>
    <submittedName>
        <fullName evidence="1">Uncharacterized protein</fullName>
    </submittedName>
</protein>
<dbReference type="EMBL" id="JABFTP020000144">
    <property type="protein sequence ID" value="KAL3281978.1"/>
    <property type="molecule type" value="Genomic_DNA"/>
</dbReference>
<feature type="non-terminal residue" evidence="1">
    <location>
        <position position="101"/>
    </location>
</feature>
<feature type="non-terminal residue" evidence="1">
    <location>
        <position position="1"/>
    </location>
</feature>
<evidence type="ECO:0000313" key="2">
    <source>
        <dbReference type="Proteomes" id="UP001516400"/>
    </source>
</evidence>
<name>A0ABD2NTS8_9CUCU</name>
<reference evidence="1 2" key="1">
    <citation type="journal article" date="2021" name="BMC Biol.">
        <title>Horizontally acquired antibacterial genes associated with adaptive radiation of ladybird beetles.</title>
        <authorList>
            <person name="Li H.S."/>
            <person name="Tang X.F."/>
            <person name="Huang Y.H."/>
            <person name="Xu Z.Y."/>
            <person name="Chen M.L."/>
            <person name="Du X.Y."/>
            <person name="Qiu B.Y."/>
            <person name="Chen P.T."/>
            <person name="Zhang W."/>
            <person name="Slipinski A."/>
            <person name="Escalona H.E."/>
            <person name="Waterhouse R.M."/>
            <person name="Zwick A."/>
            <person name="Pang H."/>
        </authorList>
    </citation>
    <scope>NUCLEOTIDE SEQUENCE [LARGE SCALE GENOMIC DNA]</scope>
    <source>
        <strain evidence="1">SYSU2018</strain>
    </source>
</reference>